<dbReference type="InterPro" id="IPR002178">
    <property type="entry name" value="PTS_EIIA_type-2_dom"/>
</dbReference>
<dbReference type="Pfam" id="PF00359">
    <property type="entry name" value="PTS_EIIA_2"/>
    <property type="match status" value="1"/>
</dbReference>
<protein>
    <submittedName>
        <fullName evidence="2">Transcriptional regulator</fullName>
    </submittedName>
</protein>
<dbReference type="OrthoDB" id="95460at2"/>
<dbReference type="RefSeq" id="WP_110201144.1">
    <property type="nucleotide sequence ID" value="NZ_QICH01000002.1"/>
</dbReference>
<dbReference type="PANTHER" id="PTHR47738:SF1">
    <property type="entry name" value="NITROGEN REGULATORY PROTEIN"/>
    <property type="match status" value="1"/>
</dbReference>
<dbReference type="EMBL" id="QICH01000002">
    <property type="protein sequence ID" value="PXF63341.1"/>
    <property type="molecule type" value="Genomic_DNA"/>
</dbReference>
<dbReference type="SUPFAM" id="SSF55804">
    <property type="entry name" value="Phoshotransferase/anion transport protein"/>
    <property type="match status" value="1"/>
</dbReference>
<sequence length="170" mass="18882">MSEQDNKTMHILDTLAPDRCKLGLEATSRKKALQLVANEFSHSHPEINSFEILQALTEREQLGSTAIGNGIALPHARLESCKKPLALLITLQEGVDFFASDKENVDIIFALLVPEELDFRDLKGVDLVKAAFGNKTLCAQIRNAHNNEALFDIIESAFKEFSNKSKEETS</sequence>
<feature type="domain" description="PTS EIIA type-2" evidence="1">
    <location>
        <begin position="13"/>
        <end position="157"/>
    </location>
</feature>
<name>A0A318D305_9GAMM</name>
<comment type="caution">
    <text evidence="2">The sequence shown here is derived from an EMBL/GenBank/DDBJ whole genome shotgun (WGS) entry which is preliminary data.</text>
</comment>
<dbReference type="PROSITE" id="PS51094">
    <property type="entry name" value="PTS_EIIA_TYPE_2"/>
    <property type="match status" value="1"/>
</dbReference>
<dbReference type="InterPro" id="IPR016152">
    <property type="entry name" value="PTrfase/Anion_transptr"/>
</dbReference>
<proteinExistence type="predicted"/>
<evidence type="ECO:0000313" key="2">
    <source>
        <dbReference type="EMBL" id="PXF63341.1"/>
    </source>
</evidence>
<evidence type="ECO:0000313" key="3">
    <source>
        <dbReference type="Proteomes" id="UP000247689"/>
    </source>
</evidence>
<evidence type="ECO:0000259" key="1">
    <source>
        <dbReference type="PROSITE" id="PS51094"/>
    </source>
</evidence>
<accession>A0A318D305</accession>
<dbReference type="CDD" id="cd00211">
    <property type="entry name" value="PTS_IIA_fru"/>
    <property type="match status" value="1"/>
</dbReference>
<dbReference type="GO" id="GO:0030295">
    <property type="term" value="F:protein kinase activator activity"/>
    <property type="evidence" value="ECO:0007669"/>
    <property type="project" value="TreeGrafter"/>
</dbReference>
<dbReference type="InterPro" id="IPR051541">
    <property type="entry name" value="PTS_SugarTrans_NitroReg"/>
</dbReference>
<dbReference type="AlphaFoldDB" id="A0A318D305"/>
<dbReference type="PANTHER" id="PTHR47738">
    <property type="entry name" value="PTS SYSTEM FRUCTOSE-LIKE EIIA COMPONENT-RELATED"/>
    <property type="match status" value="1"/>
</dbReference>
<dbReference type="Gene3D" id="3.40.930.10">
    <property type="entry name" value="Mannitol-specific EII, Chain A"/>
    <property type="match status" value="1"/>
</dbReference>
<reference evidence="2 3" key="1">
    <citation type="submission" date="2018-05" db="EMBL/GenBank/DDBJ databases">
        <title>Kangiella spongicola genome sequence.</title>
        <authorList>
            <person name="Maclea K.S."/>
            <person name="Goen A.E."/>
            <person name="Kelley C."/>
            <person name="Underriner A."/>
            <person name="Silverwood T."/>
            <person name="Trachtenberg A.M."/>
        </authorList>
    </citation>
    <scope>NUCLEOTIDE SEQUENCE [LARGE SCALE GENOMIC DNA]</scope>
    <source>
        <strain evidence="2 3">ATCC BAA-2076</strain>
    </source>
</reference>
<organism evidence="2 3">
    <name type="scientific">Kangiella spongicola</name>
    <dbReference type="NCBI Taxonomy" id="796379"/>
    <lineage>
        <taxon>Bacteria</taxon>
        <taxon>Pseudomonadati</taxon>
        <taxon>Pseudomonadota</taxon>
        <taxon>Gammaproteobacteria</taxon>
        <taxon>Kangiellales</taxon>
        <taxon>Kangiellaceae</taxon>
        <taxon>Kangiella</taxon>
    </lineage>
</organism>
<keyword evidence="3" id="KW-1185">Reference proteome</keyword>
<dbReference type="PROSITE" id="PS00372">
    <property type="entry name" value="PTS_EIIA_TYPE_2_HIS"/>
    <property type="match status" value="1"/>
</dbReference>
<gene>
    <name evidence="2" type="ORF">DL796_07850</name>
</gene>
<dbReference type="Proteomes" id="UP000247689">
    <property type="component" value="Unassembled WGS sequence"/>
</dbReference>